<feature type="domain" description="MotA/TolQ/ExbB proton channel" evidence="10">
    <location>
        <begin position="324"/>
        <end position="444"/>
    </location>
</feature>
<gene>
    <name evidence="11" type="ORF">CWI84_10565</name>
</gene>
<evidence type="ECO:0000256" key="5">
    <source>
        <dbReference type="ARBA" id="ARBA00023136"/>
    </source>
</evidence>
<keyword evidence="3 8" id="KW-0812">Transmembrane</keyword>
<feature type="signal peptide" evidence="9">
    <location>
        <begin position="1"/>
        <end position="23"/>
    </location>
</feature>
<evidence type="ECO:0000256" key="9">
    <source>
        <dbReference type="SAM" id="SignalP"/>
    </source>
</evidence>
<dbReference type="PANTHER" id="PTHR30625">
    <property type="entry name" value="PROTEIN TOLQ"/>
    <property type="match status" value="1"/>
</dbReference>
<keyword evidence="6" id="KW-0813">Transport</keyword>
<keyword evidence="11" id="KW-0969">Cilium</keyword>
<name>A0A432ZLK1_9GAMM</name>
<keyword evidence="6" id="KW-0653">Protein transport</keyword>
<organism evidence="11 12">
    <name type="scientific">Idiomarina tyrosinivorans</name>
    <dbReference type="NCBI Taxonomy" id="1445662"/>
    <lineage>
        <taxon>Bacteria</taxon>
        <taxon>Pseudomonadati</taxon>
        <taxon>Pseudomonadota</taxon>
        <taxon>Gammaproteobacteria</taxon>
        <taxon>Alteromonadales</taxon>
        <taxon>Idiomarinaceae</taxon>
        <taxon>Idiomarina</taxon>
    </lineage>
</organism>
<dbReference type="GO" id="GO:0005886">
    <property type="term" value="C:plasma membrane"/>
    <property type="evidence" value="ECO:0007669"/>
    <property type="project" value="UniProtKB-SubCell"/>
</dbReference>
<evidence type="ECO:0000256" key="4">
    <source>
        <dbReference type="ARBA" id="ARBA00022989"/>
    </source>
</evidence>
<dbReference type="PANTHER" id="PTHR30625:SF11">
    <property type="entry name" value="MOTA_TOLQ_EXBB PROTON CHANNEL DOMAIN-CONTAINING PROTEIN"/>
    <property type="match status" value="1"/>
</dbReference>
<keyword evidence="7" id="KW-0175">Coiled coil</keyword>
<sequence>MKQLLKNVLVAATVTLTAGTTIAANAQQQTQPEAKSLDQLLQLVKENRVSSRKLDQQREQAFLAEKADKQAMLNKAKQQLKDEEARSQRLQKAFSENEIKLANKETELENAKGTLGEMFGVVRGAATDTIGRIATSIISAQYPGREDVLESLSEAKELPTLKELEELWLALLTEMTESGKVVTFPTTVTLLDGGTEQMDVTRVGVFNLIAPNGDYLIYSDATEQVQPLGRQPDGYVTDEADEFTDTTSGYAGVYLDPSKGQILSLLTQKATLEERYHQGGTVGYVITAVLILGLLISIYKLVTLASVNAKIRSQLKNISNPSEKNPLGRILKVYHENKSADAENLELKLDEAIMRETPSIDAGVNVIKIFAAIAPLLGLLGTVVGMIGTFQSITLFGTGDPKIMAGDISMALVTTAEGLIAAIPLILAHSVVAARSKHIVHVLDEQAAGIIAAHSEKE</sequence>
<keyword evidence="12" id="KW-1185">Reference proteome</keyword>
<dbReference type="OrthoDB" id="4045at2"/>
<dbReference type="InterPro" id="IPR050790">
    <property type="entry name" value="ExbB/TolQ_transport"/>
</dbReference>
<keyword evidence="5 8" id="KW-0472">Membrane</keyword>
<feature type="coiled-coil region" evidence="7">
    <location>
        <begin position="63"/>
        <end position="93"/>
    </location>
</feature>
<keyword evidence="11" id="KW-0282">Flagellum</keyword>
<evidence type="ECO:0000313" key="12">
    <source>
        <dbReference type="Proteomes" id="UP000287996"/>
    </source>
</evidence>
<feature type="transmembrane region" description="Helical" evidence="8">
    <location>
        <begin position="408"/>
        <end position="428"/>
    </location>
</feature>
<evidence type="ECO:0000256" key="2">
    <source>
        <dbReference type="ARBA" id="ARBA00022475"/>
    </source>
</evidence>
<reference evidence="11 12" key="1">
    <citation type="journal article" date="2011" name="Front. Microbiol.">
        <title>Genomic signatures of strain selection and enhancement in Bacillus atrophaeus var. globigii, a historical biowarfare simulant.</title>
        <authorList>
            <person name="Gibbons H.S."/>
            <person name="Broomall S.M."/>
            <person name="McNew L.A."/>
            <person name="Daligault H."/>
            <person name="Chapman C."/>
            <person name="Bruce D."/>
            <person name="Karavis M."/>
            <person name="Krepps M."/>
            <person name="McGregor P.A."/>
            <person name="Hong C."/>
            <person name="Park K.H."/>
            <person name="Akmal A."/>
            <person name="Feldman A."/>
            <person name="Lin J.S."/>
            <person name="Chang W.E."/>
            <person name="Higgs B.W."/>
            <person name="Demirev P."/>
            <person name="Lindquist J."/>
            <person name="Liem A."/>
            <person name="Fochler E."/>
            <person name="Read T.D."/>
            <person name="Tapia R."/>
            <person name="Johnson S."/>
            <person name="Bishop-Lilly K.A."/>
            <person name="Detter C."/>
            <person name="Han C."/>
            <person name="Sozhamannan S."/>
            <person name="Rosenzweig C.N."/>
            <person name="Skowronski E.W."/>
        </authorList>
    </citation>
    <scope>NUCLEOTIDE SEQUENCE [LARGE SCALE GENOMIC DNA]</scope>
    <source>
        <strain evidence="11 12">CC-PW-9</strain>
    </source>
</reference>
<evidence type="ECO:0000256" key="8">
    <source>
        <dbReference type="SAM" id="Phobius"/>
    </source>
</evidence>
<accession>A0A432ZLK1</accession>
<dbReference type="Proteomes" id="UP000287996">
    <property type="component" value="Unassembled WGS sequence"/>
</dbReference>
<evidence type="ECO:0000256" key="1">
    <source>
        <dbReference type="ARBA" id="ARBA00004651"/>
    </source>
</evidence>
<evidence type="ECO:0000313" key="11">
    <source>
        <dbReference type="EMBL" id="RUO78774.1"/>
    </source>
</evidence>
<keyword evidence="11" id="KW-0966">Cell projection</keyword>
<feature type="transmembrane region" description="Helical" evidence="8">
    <location>
        <begin position="369"/>
        <end position="388"/>
    </location>
</feature>
<protein>
    <submittedName>
        <fullName evidence="11">Flagellar motor protein MotA</fullName>
    </submittedName>
</protein>
<dbReference type="GO" id="GO:0017038">
    <property type="term" value="P:protein import"/>
    <property type="evidence" value="ECO:0007669"/>
    <property type="project" value="TreeGrafter"/>
</dbReference>
<dbReference type="InterPro" id="IPR017270">
    <property type="entry name" value="MotA/TolQ/ExbB-rel"/>
</dbReference>
<evidence type="ECO:0000259" key="10">
    <source>
        <dbReference type="Pfam" id="PF01618"/>
    </source>
</evidence>
<evidence type="ECO:0000256" key="3">
    <source>
        <dbReference type="ARBA" id="ARBA00022692"/>
    </source>
</evidence>
<evidence type="ECO:0000256" key="7">
    <source>
        <dbReference type="SAM" id="Coils"/>
    </source>
</evidence>
<dbReference type="RefSeq" id="WP_126842554.1">
    <property type="nucleotide sequence ID" value="NZ_PIQH01000010.1"/>
</dbReference>
<proteinExistence type="inferred from homology"/>
<keyword evidence="4 8" id="KW-1133">Transmembrane helix</keyword>
<comment type="caution">
    <text evidence="11">The sequence shown here is derived from an EMBL/GenBank/DDBJ whole genome shotgun (WGS) entry which is preliminary data.</text>
</comment>
<evidence type="ECO:0000256" key="6">
    <source>
        <dbReference type="RuleBase" id="RU004057"/>
    </source>
</evidence>
<feature type="transmembrane region" description="Helical" evidence="8">
    <location>
        <begin position="282"/>
        <end position="302"/>
    </location>
</feature>
<dbReference type="PIRSF" id="PIRSF037714">
    <property type="entry name" value="TolR"/>
    <property type="match status" value="1"/>
</dbReference>
<keyword evidence="2" id="KW-1003">Cell membrane</keyword>
<feature type="chain" id="PRO_5019398726" evidence="9">
    <location>
        <begin position="24"/>
        <end position="458"/>
    </location>
</feature>
<dbReference type="AlphaFoldDB" id="A0A432ZLK1"/>
<dbReference type="InterPro" id="IPR002898">
    <property type="entry name" value="MotA_ExbB_proton_chnl"/>
</dbReference>
<keyword evidence="9" id="KW-0732">Signal</keyword>
<dbReference type="EMBL" id="PIQH01000010">
    <property type="protein sequence ID" value="RUO78774.1"/>
    <property type="molecule type" value="Genomic_DNA"/>
</dbReference>
<dbReference type="Pfam" id="PF01618">
    <property type="entry name" value="MotA_ExbB"/>
    <property type="match status" value="1"/>
</dbReference>
<comment type="similarity">
    <text evidence="6">Belongs to the exbB/tolQ family.</text>
</comment>
<comment type="subcellular location">
    <subcellularLocation>
        <location evidence="1">Cell membrane</location>
        <topology evidence="1">Multi-pass membrane protein</topology>
    </subcellularLocation>
    <subcellularLocation>
        <location evidence="6">Membrane</location>
        <topology evidence="6">Multi-pass membrane protein</topology>
    </subcellularLocation>
</comment>